<comment type="subcellular location">
    <subcellularLocation>
        <location evidence="1">Membrane</location>
        <topology evidence="1">Multi-pass membrane protein</topology>
    </subcellularLocation>
</comment>
<evidence type="ECO:0000256" key="4">
    <source>
        <dbReference type="ARBA" id="ARBA00022989"/>
    </source>
</evidence>
<reference evidence="8" key="1">
    <citation type="submission" date="2018-05" db="EMBL/GenBank/DDBJ databases">
        <authorList>
            <person name="Lanie J.A."/>
            <person name="Ng W.-L."/>
            <person name="Kazmierczak K.M."/>
            <person name="Andrzejewski T.M."/>
            <person name="Davidsen T.M."/>
            <person name="Wayne K.J."/>
            <person name="Tettelin H."/>
            <person name="Glass J.I."/>
            <person name="Rusch D."/>
            <person name="Podicherti R."/>
            <person name="Tsui H.-C.T."/>
            <person name="Winkler M.E."/>
        </authorList>
    </citation>
    <scope>NUCLEOTIDE SEQUENCE</scope>
</reference>
<evidence type="ECO:0000256" key="1">
    <source>
        <dbReference type="ARBA" id="ARBA00004141"/>
    </source>
</evidence>
<evidence type="ECO:0000313" key="8">
    <source>
        <dbReference type="EMBL" id="SUZ84757.1"/>
    </source>
</evidence>
<feature type="transmembrane region" description="Helical" evidence="6">
    <location>
        <begin position="161"/>
        <end position="186"/>
    </location>
</feature>
<evidence type="ECO:0000256" key="2">
    <source>
        <dbReference type="ARBA" id="ARBA00006143"/>
    </source>
</evidence>
<evidence type="ECO:0000256" key="3">
    <source>
        <dbReference type="ARBA" id="ARBA00022692"/>
    </source>
</evidence>
<dbReference type="Pfam" id="PF02683">
    <property type="entry name" value="DsbD_TM"/>
    <property type="match status" value="1"/>
</dbReference>
<gene>
    <name evidence="8" type="ORF">METZ01_LOCUS37611</name>
</gene>
<dbReference type="GO" id="GO:0016020">
    <property type="term" value="C:membrane"/>
    <property type="evidence" value="ECO:0007669"/>
    <property type="project" value="UniProtKB-SubCell"/>
</dbReference>
<name>A0A381R4K0_9ZZZZ</name>
<dbReference type="PANTHER" id="PTHR31272">
    <property type="entry name" value="CYTOCHROME C-TYPE BIOGENESIS PROTEIN HI_1454-RELATED"/>
    <property type="match status" value="1"/>
</dbReference>
<keyword evidence="4 6" id="KW-1133">Transmembrane helix</keyword>
<sequence length="242" mass="25887">MNESVGLWVALTGGVVSFLSPCVLPLVPSYLSFVTGMSLEDLQGGVDRRATFMHSLLFVLGFSIIFIALGASASFLGSFLRYYEVWIARVGGAVIIVLGLHLTGVFKIVPLLRERRVHVNDKPAGYLGTIGVGAAFGAGWTPCIGPVLGAILTLASTQDTVWAGVSLLSVYSLGLAIPFLISALALDLFLSAFSRFRRFLPAIEKGAGVMLIILGLLLVTGTFTLLNTYLLPLTPDWILERI</sequence>
<evidence type="ECO:0000259" key="7">
    <source>
        <dbReference type="Pfam" id="PF02683"/>
    </source>
</evidence>
<evidence type="ECO:0000256" key="6">
    <source>
        <dbReference type="SAM" id="Phobius"/>
    </source>
</evidence>
<accession>A0A381R4K0</accession>
<feature type="transmembrane region" description="Helical" evidence="6">
    <location>
        <begin position="124"/>
        <end position="155"/>
    </location>
</feature>
<dbReference type="InterPro" id="IPR003834">
    <property type="entry name" value="Cyt_c_assmbl_TM_dom"/>
</dbReference>
<dbReference type="InterPro" id="IPR051790">
    <property type="entry name" value="Cytochrome_c-biogenesis_DsbD"/>
</dbReference>
<dbReference type="EMBL" id="UINC01001605">
    <property type="protein sequence ID" value="SUZ84757.1"/>
    <property type="molecule type" value="Genomic_DNA"/>
</dbReference>
<proteinExistence type="inferred from homology"/>
<protein>
    <recommendedName>
        <fullName evidence="7">Cytochrome C biogenesis protein transmembrane domain-containing protein</fullName>
    </recommendedName>
</protein>
<dbReference type="GO" id="GO:0017004">
    <property type="term" value="P:cytochrome complex assembly"/>
    <property type="evidence" value="ECO:0007669"/>
    <property type="project" value="InterPro"/>
</dbReference>
<feature type="transmembrane region" description="Helical" evidence="6">
    <location>
        <begin position="86"/>
        <end position="112"/>
    </location>
</feature>
<evidence type="ECO:0000256" key="5">
    <source>
        <dbReference type="ARBA" id="ARBA00023136"/>
    </source>
</evidence>
<feature type="transmembrane region" description="Helical" evidence="6">
    <location>
        <begin position="6"/>
        <end position="27"/>
    </location>
</feature>
<keyword evidence="3 6" id="KW-0812">Transmembrane</keyword>
<dbReference type="PANTHER" id="PTHR31272:SF4">
    <property type="entry name" value="CYTOCHROME C-TYPE BIOGENESIS PROTEIN HI_1454-RELATED"/>
    <property type="match status" value="1"/>
</dbReference>
<keyword evidence="5 6" id="KW-0472">Membrane</keyword>
<comment type="similarity">
    <text evidence="2">Belongs to the DsbD family.</text>
</comment>
<feature type="transmembrane region" description="Helical" evidence="6">
    <location>
        <begin position="56"/>
        <end position="80"/>
    </location>
</feature>
<feature type="domain" description="Cytochrome C biogenesis protein transmembrane" evidence="7">
    <location>
        <begin position="9"/>
        <end position="219"/>
    </location>
</feature>
<dbReference type="AlphaFoldDB" id="A0A381R4K0"/>
<feature type="transmembrane region" description="Helical" evidence="6">
    <location>
        <begin position="207"/>
        <end position="230"/>
    </location>
</feature>
<organism evidence="8">
    <name type="scientific">marine metagenome</name>
    <dbReference type="NCBI Taxonomy" id="408172"/>
    <lineage>
        <taxon>unclassified sequences</taxon>
        <taxon>metagenomes</taxon>
        <taxon>ecological metagenomes</taxon>
    </lineage>
</organism>